<evidence type="ECO:0000313" key="2">
    <source>
        <dbReference type="EMBL" id="KZT08304.1"/>
    </source>
</evidence>
<proteinExistence type="predicted"/>
<sequence length="101" mass="11398">MNNCFSNLQKPMFRVPRVEQSRGPRTQQGVRESPALYGSTRYGAKPMARPIVAAPYYIHARYYSPTPVAQVALGPLASVLRTQIPTFRTLKTHGLLRERLV</sequence>
<dbReference type="GeneID" id="63820170"/>
<dbReference type="EMBL" id="KV427615">
    <property type="protein sequence ID" value="KZT08304.1"/>
    <property type="molecule type" value="Genomic_DNA"/>
</dbReference>
<dbReference type="RefSeq" id="XP_040766044.1">
    <property type="nucleotide sequence ID" value="XM_040903139.1"/>
</dbReference>
<dbReference type="Proteomes" id="UP000076871">
    <property type="component" value="Unassembled WGS sequence"/>
</dbReference>
<name>A0A165F3I2_9APHY</name>
<dbReference type="AlphaFoldDB" id="A0A165F3I2"/>
<gene>
    <name evidence="2" type="ORF">LAESUDRAFT_60865</name>
</gene>
<keyword evidence="3" id="KW-1185">Reference proteome</keyword>
<dbReference type="InParanoid" id="A0A165F3I2"/>
<evidence type="ECO:0000313" key="3">
    <source>
        <dbReference type="Proteomes" id="UP000076871"/>
    </source>
</evidence>
<protein>
    <submittedName>
        <fullName evidence="2">Uncharacterized protein</fullName>
    </submittedName>
</protein>
<feature type="region of interest" description="Disordered" evidence="1">
    <location>
        <begin position="16"/>
        <end position="36"/>
    </location>
</feature>
<reference evidence="2 3" key="1">
    <citation type="journal article" date="2016" name="Mol. Biol. Evol.">
        <title>Comparative Genomics of Early-Diverging Mushroom-Forming Fungi Provides Insights into the Origins of Lignocellulose Decay Capabilities.</title>
        <authorList>
            <person name="Nagy L.G."/>
            <person name="Riley R."/>
            <person name="Tritt A."/>
            <person name="Adam C."/>
            <person name="Daum C."/>
            <person name="Floudas D."/>
            <person name="Sun H."/>
            <person name="Yadav J.S."/>
            <person name="Pangilinan J."/>
            <person name="Larsson K.H."/>
            <person name="Matsuura K."/>
            <person name="Barry K."/>
            <person name="Labutti K."/>
            <person name="Kuo R."/>
            <person name="Ohm R.A."/>
            <person name="Bhattacharya S.S."/>
            <person name="Shirouzu T."/>
            <person name="Yoshinaga Y."/>
            <person name="Martin F.M."/>
            <person name="Grigoriev I.V."/>
            <person name="Hibbett D.S."/>
        </authorList>
    </citation>
    <scope>NUCLEOTIDE SEQUENCE [LARGE SCALE GENOMIC DNA]</scope>
    <source>
        <strain evidence="2 3">93-53</strain>
    </source>
</reference>
<organism evidence="2 3">
    <name type="scientific">Laetiporus sulphureus 93-53</name>
    <dbReference type="NCBI Taxonomy" id="1314785"/>
    <lineage>
        <taxon>Eukaryota</taxon>
        <taxon>Fungi</taxon>
        <taxon>Dikarya</taxon>
        <taxon>Basidiomycota</taxon>
        <taxon>Agaricomycotina</taxon>
        <taxon>Agaricomycetes</taxon>
        <taxon>Polyporales</taxon>
        <taxon>Laetiporus</taxon>
    </lineage>
</organism>
<evidence type="ECO:0000256" key="1">
    <source>
        <dbReference type="SAM" id="MobiDB-lite"/>
    </source>
</evidence>
<accession>A0A165F3I2</accession>